<accession>A0A101LVI2</accession>
<protein>
    <submittedName>
        <fullName evidence="1">Uncharacterized protein</fullName>
    </submittedName>
</protein>
<organism evidence="1">
    <name type="scientific">Picea glauca</name>
    <name type="common">White spruce</name>
    <name type="synonym">Pinus glauca</name>
    <dbReference type="NCBI Taxonomy" id="3330"/>
    <lineage>
        <taxon>Eukaryota</taxon>
        <taxon>Viridiplantae</taxon>
        <taxon>Streptophyta</taxon>
        <taxon>Embryophyta</taxon>
        <taxon>Tracheophyta</taxon>
        <taxon>Spermatophyta</taxon>
        <taxon>Pinopsida</taxon>
        <taxon>Pinidae</taxon>
        <taxon>Conifers I</taxon>
        <taxon>Pinales</taxon>
        <taxon>Pinaceae</taxon>
        <taxon>Picea</taxon>
    </lineage>
</organism>
<comment type="caution">
    <text evidence="1">The sequence shown here is derived from an EMBL/GenBank/DDBJ whole genome shotgun (WGS) entry which is preliminary data.</text>
</comment>
<geneLocation type="mitochondrion" evidence="1"/>
<evidence type="ECO:0000313" key="1">
    <source>
        <dbReference type="EMBL" id="KUM46112.1"/>
    </source>
</evidence>
<keyword evidence="1" id="KW-0496">Mitochondrion</keyword>
<dbReference type="EMBL" id="LKAM01000013">
    <property type="protein sequence ID" value="KUM46112.1"/>
    <property type="molecule type" value="Genomic_DNA"/>
</dbReference>
<gene>
    <name evidence="1" type="ORF">ABT39_MTgene1918</name>
</gene>
<dbReference type="AlphaFoldDB" id="A0A101LVI2"/>
<proteinExistence type="predicted"/>
<name>A0A101LVI2_PICGL</name>
<reference evidence="1" key="1">
    <citation type="journal article" date="2015" name="Genome Biol. Evol.">
        <title>Organellar Genomes of White Spruce (Picea glauca): Assembly and Annotation.</title>
        <authorList>
            <person name="Jackman S.D."/>
            <person name="Warren R.L."/>
            <person name="Gibb E.A."/>
            <person name="Vandervalk B.P."/>
            <person name="Mohamadi H."/>
            <person name="Chu J."/>
            <person name="Raymond A."/>
            <person name="Pleasance S."/>
            <person name="Coope R."/>
            <person name="Wildung M.R."/>
            <person name="Ritland C.E."/>
            <person name="Bousquet J."/>
            <person name="Jones S.J."/>
            <person name="Bohlmann J."/>
            <person name="Birol I."/>
        </authorList>
    </citation>
    <scope>NUCLEOTIDE SEQUENCE [LARGE SCALE GENOMIC DNA]</scope>
    <source>
        <tissue evidence="1">Flushing bud</tissue>
    </source>
</reference>
<sequence length="62" mass="6985">MVSRHETYEHAHHYIYMLLILSRLINSQTFHSYLRSTPDHSCLILPTPVCATPASPPGVPSP</sequence>